<reference evidence="2" key="1">
    <citation type="submission" date="2023-01" db="EMBL/GenBank/DDBJ databases">
        <title>Genome assembly of the deep-sea coral Lophelia pertusa.</title>
        <authorList>
            <person name="Herrera S."/>
            <person name="Cordes E."/>
        </authorList>
    </citation>
    <scope>NUCLEOTIDE SEQUENCE</scope>
    <source>
        <strain evidence="2">USNM1676648</strain>
        <tissue evidence="2">Polyp</tissue>
    </source>
</reference>
<keyword evidence="1" id="KW-0732">Signal</keyword>
<gene>
    <name evidence="2" type="ORF">OS493_024524</name>
</gene>
<evidence type="ECO:0000256" key="1">
    <source>
        <dbReference type="SAM" id="SignalP"/>
    </source>
</evidence>
<dbReference type="EMBL" id="MU825415">
    <property type="protein sequence ID" value="KAJ7390492.1"/>
    <property type="molecule type" value="Genomic_DNA"/>
</dbReference>
<evidence type="ECO:0000313" key="2">
    <source>
        <dbReference type="EMBL" id="KAJ7390492.1"/>
    </source>
</evidence>
<accession>A0A9X0D7Q5</accession>
<organism evidence="2 3">
    <name type="scientific">Desmophyllum pertusum</name>
    <dbReference type="NCBI Taxonomy" id="174260"/>
    <lineage>
        <taxon>Eukaryota</taxon>
        <taxon>Metazoa</taxon>
        <taxon>Cnidaria</taxon>
        <taxon>Anthozoa</taxon>
        <taxon>Hexacorallia</taxon>
        <taxon>Scleractinia</taxon>
        <taxon>Caryophylliina</taxon>
        <taxon>Caryophylliidae</taxon>
        <taxon>Desmophyllum</taxon>
    </lineage>
</organism>
<name>A0A9X0D7Q5_9CNID</name>
<protein>
    <submittedName>
        <fullName evidence="2">Uncharacterized protein</fullName>
    </submittedName>
</protein>
<proteinExistence type="predicted"/>
<dbReference type="OrthoDB" id="29460at2759"/>
<sequence length="181" mass="19796">MADRRTVLVCFPLFLLLVIPGVSSETCAPIDRDIKVLKDSQPLSCRFWNLFGNKIKYPNNVTLYTKPKNIGSYESDTKFVTERNSFTLTFGPVEVSELSFVTTIITFKCKSNATWLPSPDGNVPHPPSINYTTDGEFVKEIQYKLVFDYKGACPGGGGGGGGGDDDEPTTPLSVGSIMLIL</sequence>
<feature type="chain" id="PRO_5040760852" evidence="1">
    <location>
        <begin position="25"/>
        <end position="181"/>
    </location>
</feature>
<dbReference type="AlphaFoldDB" id="A0A9X0D7Q5"/>
<feature type="signal peptide" evidence="1">
    <location>
        <begin position="1"/>
        <end position="24"/>
    </location>
</feature>
<keyword evidence="3" id="KW-1185">Reference proteome</keyword>
<dbReference type="Proteomes" id="UP001163046">
    <property type="component" value="Unassembled WGS sequence"/>
</dbReference>
<comment type="caution">
    <text evidence="2">The sequence shown here is derived from an EMBL/GenBank/DDBJ whole genome shotgun (WGS) entry which is preliminary data.</text>
</comment>
<evidence type="ECO:0000313" key="3">
    <source>
        <dbReference type="Proteomes" id="UP001163046"/>
    </source>
</evidence>